<proteinExistence type="predicted"/>
<dbReference type="AlphaFoldDB" id="A0AAP0EV92"/>
<evidence type="ECO:0000313" key="2">
    <source>
        <dbReference type="Proteomes" id="UP001419268"/>
    </source>
</evidence>
<name>A0AAP0EV92_9MAGN</name>
<reference evidence="1 2" key="1">
    <citation type="submission" date="2024-01" db="EMBL/GenBank/DDBJ databases">
        <title>Genome assemblies of Stephania.</title>
        <authorList>
            <person name="Yang L."/>
        </authorList>
    </citation>
    <scope>NUCLEOTIDE SEQUENCE [LARGE SCALE GENOMIC DNA]</scope>
    <source>
        <strain evidence="1">JXDWG</strain>
        <tissue evidence="1">Leaf</tissue>
    </source>
</reference>
<comment type="caution">
    <text evidence="1">The sequence shown here is derived from an EMBL/GenBank/DDBJ whole genome shotgun (WGS) entry which is preliminary data.</text>
</comment>
<keyword evidence="2" id="KW-1185">Reference proteome</keyword>
<accession>A0AAP0EV92</accession>
<evidence type="ECO:0000313" key="1">
    <source>
        <dbReference type="EMBL" id="KAK9099836.1"/>
    </source>
</evidence>
<gene>
    <name evidence="1" type="ORF">Scep_023266</name>
</gene>
<protein>
    <submittedName>
        <fullName evidence="1">Uncharacterized protein</fullName>
    </submittedName>
</protein>
<dbReference type="EMBL" id="JBBNAG010000010">
    <property type="protein sequence ID" value="KAK9099836.1"/>
    <property type="molecule type" value="Genomic_DNA"/>
</dbReference>
<organism evidence="1 2">
    <name type="scientific">Stephania cephalantha</name>
    <dbReference type="NCBI Taxonomy" id="152367"/>
    <lineage>
        <taxon>Eukaryota</taxon>
        <taxon>Viridiplantae</taxon>
        <taxon>Streptophyta</taxon>
        <taxon>Embryophyta</taxon>
        <taxon>Tracheophyta</taxon>
        <taxon>Spermatophyta</taxon>
        <taxon>Magnoliopsida</taxon>
        <taxon>Ranunculales</taxon>
        <taxon>Menispermaceae</taxon>
        <taxon>Menispermoideae</taxon>
        <taxon>Cissampelideae</taxon>
        <taxon>Stephania</taxon>
    </lineage>
</organism>
<sequence length="50" mass="5715">MYCWKNTEFSTRINDLASQINNNRAVAAPQQEPVVKFWQDRCSDNGAVPT</sequence>
<dbReference type="Proteomes" id="UP001419268">
    <property type="component" value="Unassembled WGS sequence"/>
</dbReference>